<proteinExistence type="predicted"/>
<evidence type="ECO:0000313" key="1">
    <source>
        <dbReference type="EMBL" id="BFO74038.1"/>
    </source>
</evidence>
<name>A0AB33IWU0_9BACT</name>
<gene>
    <name evidence="1" type="ORF">GTC17254_16350</name>
</gene>
<dbReference type="AlphaFoldDB" id="A0AB33IWU0"/>
<organism evidence="1">
    <name type="scientific">Prevotella sp. GTC17254</name>
    <dbReference type="NCBI Taxonomy" id="3236794"/>
    <lineage>
        <taxon>Bacteria</taxon>
        <taxon>Pseudomonadati</taxon>
        <taxon>Bacteroidota</taxon>
        <taxon>Bacteroidia</taxon>
        <taxon>Bacteroidales</taxon>
        <taxon>Prevotellaceae</taxon>
        <taxon>Prevotella</taxon>
    </lineage>
</organism>
<reference evidence="1" key="1">
    <citation type="submission" date="2024-07" db="EMBL/GenBank/DDBJ databases">
        <title>Complete genome sequence of Prevotella sp. YM-2024 GTC17254.</title>
        <authorList>
            <person name="Hayashi M."/>
            <person name="Muto Y."/>
            <person name="Tanaka K."/>
            <person name="Niwa H."/>
        </authorList>
    </citation>
    <scope>NUCLEOTIDE SEQUENCE</scope>
    <source>
        <strain evidence="1">GTC17254</strain>
    </source>
</reference>
<protein>
    <submittedName>
        <fullName evidence="1">Uncharacterized protein</fullName>
    </submittedName>
</protein>
<sequence>MTKNELFDLLKASDEHLAKLDIINTIRIPHEEASLIRVAIVYDYDGSIYPYEDLPLVVYDDDEWFSPYDWEDGKNVEMTIDRIESIAWRLAETKYKASVLNGLPRIFI</sequence>
<dbReference type="EMBL" id="AP035786">
    <property type="protein sequence ID" value="BFO74038.1"/>
    <property type="molecule type" value="Genomic_DNA"/>
</dbReference>
<accession>A0AB33IWU0</accession>